<keyword evidence="1" id="KW-0175">Coiled coil</keyword>
<dbReference type="InterPro" id="IPR025304">
    <property type="entry name" value="ALIX_V_dom"/>
</dbReference>
<feature type="coiled-coil region" evidence="1">
    <location>
        <begin position="540"/>
        <end position="567"/>
    </location>
</feature>
<evidence type="ECO:0000256" key="1">
    <source>
        <dbReference type="SAM" id="Coils"/>
    </source>
</evidence>
<dbReference type="Pfam" id="PF13949">
    <property type="entry name" value="ALIX_LYPXL_bnd"/>
    <property type="match status" value="1"/>
</dbReference>
<gene>
    <name evidence="3" type="ORF">JYU34_004740</name>
</gene>
<protein>
    <recommendedName>
        <fullName evidence="2">BRO1 domain-containing protein</fullName>
    </recommendedName>
</protein>
<dbReference type="Gene3D" id="1.20.140.50">
    <property type="entry name" value="alix/aip1 like domains"/>
    <property type="match status" value="1"/>
</dbReference>
<proteinExistence type="predicted"/>
<dbReference type="PROSITE" id="PS51180">
    <property type="entry name" value="BRO1"/>
    <property type="match status" value="1"/>
</dbReference>
<dbReference type="InterPro" id="IPR004328">
    <property type="entry name" value="BRO1_dom"/>
</dbReference>
<dbReference type="Gene3D" id="1.20.120.560">
    <property type="entry name" value="alix/aip1 in complex with the ypdl late domain"/>
    <property type="match status" value="1"/>
</dbReference>
<evidence type="ECO:0000313" key="3">
    <source>
        <dbReference type="EMBL" id="KAG7310188.1"/>
    </source>
</evidence>
<name>A0ABQ7QYS1_PLUXY</name>
<dbReference type="Proteomes" id="UP000823941">
    <property type="component" value="Chromosome 6"/>
</dbReference>
<dbReference type="Pfam" id="PF03097">
    <property type="entry name" value="BRO1"/>
    <property type="match status" value="1"/>
</dbReference>
<dbReference type="InterPro" id="IPR038499">
    <property type="entry name" value="BRO1_sf"/>
</dbReference>
<evidence type="ECO:0000259" key="2">
    <source>
        <dbReference type="PROSITE" id="PS51180"/>
    </source>
</evidence>
<dbReference type="EMBL" id="JAHIBW010000006">
    <property type="protein sequence ID" value="KAG7310188.1"/>
    <property type="molecule type" value="Genomic_DNA"/>
</dbReference>
<feature type="coiled-coil region" evidence="1">
    <location>
        <begin position="434"/>
        <end position="461"/>
    </location>
</feature>
<organism evidence="3 4">
    <name type="scientific">Plutella xylostella</name>
    <name type="common">Diamondback moth</name>
    <name type="synonym">Plutella maculipennis</name>
    <dbReference type="NCBI Taxonomy" id="51655"/>
    <lineage>
        <taxon>Eukaryota</taxon>
        <taxon>Metazoa</taxon>
        <taxon>Ecdysozoa</taxon>
        <taxon>Arthropoda</taxon>
        <taxon>Hexapoda</taxon>
        <taxon>Insecta</taxon>
        <taxon>Pterygota</taxon>
        <taxon>Neoptera</taxon>
        <taxon>Endopterygota</taxon>
        <taxon>Lepidoptera</taxon>
        <taxon>Glossata</taxon>
        <taxon>Ditrysia</taxon>
        <taxon>Yponomeutoidea</taxon>
        <taxon>Plutellidae</taxon>
        <taxon>Plutella</taxon>
    </lineage>
</organism>
<keyword evidence="4" id="KW-1185">Reference proteome</keyword>
<feature type="domain" description="BRO1" evidence="2">
    <location>
        <begin position="3"/>
        <end position="382"/>
    </location>
</feature>
<dbReference type="Gene3D" id="1.25.40.280">
    <property type="entry name" value="alix/aip1 like domains"/>
    <property type="match status" value="1"/>
</dbReference>
<comment type="caution">
    <text evidence="3">The sequence shown here is derived from an EMBL/GenBank/DDBJ whole genome shotgun (WGS) entry which is preliminary data.</text>
</comment>
<dbReference type="PANTHER" id="PTHR23030">
    <property type="entry name" value="PCD6 INTERACTING PROTEIN-RELATED"/>
    <property type="match status" value="1"/>
</dbReference>
<sequence>MAELLAVPFKKSSDVDIVKPLKNLIQSTYNTEEYSDALTELSRLRSNAIWKIFEKSNLEYLNSYYDQLVSLESKLPPQEVQIPFKWKDAFDKGSIFGGRMSLTLSSLSYERVCILFNMAAAQSALASSQPLDNEESLKLAAKLLQQAAGIFSHLKETVLLALHGEPTPDLAPDTLAALAALMLAQAQEVIAYKCIQDEMKPSMAARVCAGAADLYGDALRALQRDSLRPLWDRDWIPTVTTKQQILSGLAQYFQAAVCQAGGAPGQEIARLTLALKLMPQAKDHPRLQDIYRRCGARLASAQKDNDFIYHERIPEASQLEAIKGAAVAKPLPVQDKYCTGVKDLFEGLAPAAVHRALAASEARKSDAVNAEINKLRDATQLLNSVLASLNLPACVETVAPGSLPASIRGKAAAVRGAGGAGGLRARQAELPALLARNTELLDEAERMLREEEEADNALRAQFGARWTRTASAQLTATFRANADKYRQIIDNAVRADKIVEEKYNQHKESISLLSGSDSELEAGVPRAGGPRADCAALSTLRKLMDDVETLKAERDAIECELKSVTLDMKQQFLTALAASGALDEPALTAAALAAPLTPLRQQVQETVQRQEELLVKIQVLLGVGRIE</sequence>
<dbReference type="PANTHER" id="PTHR23030:SF39">
    <property type="entry name" value="PROGRAMMED CELL DEATH 6-INTERACTING PROTEIN"/>
    <property type="match status" value="1"/>
</dbReference>
<accession>A0ABQ7QYS1</accession>
<reference evidence="3 4" key="1">
    <citation type="submission" date="2021-06" db="EMBL/GenBank/DDBJ databases">
        <title>A haploid diamondback moth (Plutella xylostella L.) genome assembly resolves 31 chromosomes and identifies a diamide resistance mutation.</title>
        <authorList>
            <person name="Ward C.M."/>
            <person name="Perry K.D."/>
            <person name="Baker G."/>
            <person name="Powis K."/>
            <person name="Heckel D.G."/>
            <person name="Baxter S.W."/>
        </authorList>
    </citation>
    <scope>NUCLEOTIDE SEQUENCE [LARGE SCALE GENOMIC DNA]</scope>
    <source>
        <strain evidence="3 4">LV</strain>
        <tissue evidence="3">Single pupa</tissue>
    </source>
</reference>
<evidence type="ECO:0000313" key="4">
    <source>
        <dbReference type="Proteomes" id="UP000823941"/>
    </source>
</evidence>
<dbReference type="SMART" id="SM01041">
    <property type="entry name" value="BRO1"/>
    <property type="match status" value="1"/>
</dbReference>